<sequence>MHMTILAETKEQALEVARAMSKTEPRAVYDTGPASAADIARVMDLMRPLSQALAAIAGTDRRNRPTM</sequence>
<dbReference type="AlphaFoldDB" id="A0A1H3DQ69"/>
<accession>A0A1H3DQ69</accession>
<reference evidence="2" key="1">
    <citation type="submission" date="2016-10" db="EMBL/GenBank/DDBJ databases">
        <authorList>
            <person name="Varghese N."/>
            <person name="Submissions S."/>
        </authorList>
    </citation>
    <scope>NUCLEOTIDE SEQUENCE [LARGE SCALE GENOMIC DNA]</scope>
    <source>
        <strain evidence="2">DSM 217</strain>
    </source>
</reference>
<evidence type="ECO:0000313" key="2">
    <source>
        <dbReference type="Proteomes" id="UP000198816"/>
    </source>
</evidence>
<evidence type="ECO:0000313" key="1">
    <source>
        <dbReference type="EMBL" id="SDX68521.1"/>
    </source>
</evidence>
<dbReference type="EMBL" id="FNNZ01000055">
    <property type="protein sequence ID" value="SDX68521.1"/>
    <property type="molecule type" value="Genomic_DNA"/>
</dbReference>
<dbReference type="Proteomes" id="UP000198816">
    <property type="component" value="Unassembled WGS sequence"/>
</dbReference>
<dbReference type="RefSeq" id="WP_093038573.1">
    <property type="nucleotide sequence ID" value="NZ_FNNZ01000055.1"/>
</dbReference>
<name>A0A1H3DQ69_THIRO</name>
<protein>
    <submittedName>
        <fullName evidence="1">Uncharacterized protein</fullName>
    </submittedName>
</protein>
<dbReference type="OrthoDB" id="9894723at2"/>
<organism evidence="1 2">
    <name type="scientific">Thiocapsa roseopersicina</name>
    <dbReference type="NCBI Taxonomy" id="1058"/>
    <lineage>
        <taxon>Bacteria</taxon>
        <taxon>Pseudomonadati</taxon>
        <taxon>Pseudomonadota</taxon>
        <taxon>Gammaproteobacteria</taxon>
        <taxon>Chromatiales</taxon>
        <taxon>Chromatiaceae</taxon>
        <taxon>Thiocapsa</taxon>
    </lineage>
</organism>
<keyword evidence="2" id="KW-1185">Reference proteome</keyword>
<gene>
    <name evidence="1" type="ORF">SAMN05421783_1559</name>
</gene>
<proteinExistence type="predicted"/>